<dbReference type="OrthoDB" id="6436907at2759"/>
<dbReference type="Proteomes" id="UP000499080">
    <property type="component" value="Unassembled WGS sequence"/>
</dbReference>
<dbReference type="AlphaFoldDB" id="A0A4Y2D0X8"/>
<protein>
    <submittedName>
        <fullName evidence="2">Uncharacterized protein</fullName>
    </submittedName>
</protein>
<proteinExistence type="predicted"/>
<keyword evidence="3" id="KW-1185">Reference proteome</keyword>
<reference evidence="2 3" key="1">
    <citation type="journal article" date="2019" name="Sci. Rep.">
        <title>Orb-weaving spider Araneus ventricosus genome elucidates the spidroin gene catalogue.</title>
        <authorList>
            <person name="Kono N."/>
            <person name="Nakamura H."/>
            <person name="Ohtoshi R."/>
            <person name="Moran D.A.P."/>
            <person name="Shinohara A."/>
            <person name="Yoshida Y."/>
            <person name="Fujiwara M."/>
            <person name="Mori M."/>
            <person name="Tomita M."/>
            <person name="Arakawa K."/>
        </authorList>
    </citation>
    <scope>NUCLEOTIDE SEQUENCE [LARGE SCALE GENOMIC DNA]</scope>
</reference>
<feature type="region of interest" description="Disordered" evidence="1">
    <location>
        <begin position="212"/>
        <end position="247"/>
    </location>
</feature>
<comment type="caution">
    <text evidence="2">The sequence shown here is derived from an EMBL/GenBank/DDBJ whole genome shotgun (WGS) entry which is preliminary data.</text>
</comment>
<name>A0A4Y2D0X8_ARAVE</name>
<evidence type="ECO:0000313" key="2">
    <source>
        <dbReference type="EMBL" id="GBM10313.1"/>
    </source>
</evidence>
<feature type="compositionally biased region" description="Basic and acidic residues" evidence="1">
    <location>
        <begin position="316"/>
        <end position="335"/>
    </location>
</feature>
<organism evidence="2 3">
    <name type="scientific">Araneus ventricosus</name>
    <name type="common">Orbweaver spider</name>
    <name type="synonym">Epeira ventricosa</name>
    <dbReference type="NCBI Taxonomy" id="182803"/>
    <lineage>
        <taxon>Eukaryota</taxon>
        <taxon>Metazoa</taxon>
        <taxon>Ecdysozoa</taxon>
        <taxon>Arthropoda</taxon>
        <taxon>Chelicerata</taxon>
        <taxon>Arachnida</taxon>
        <taxon>Araneae</taxon>
        <taxon>Araneomorphae</taxon>
        <taxon>Entelegynae</taxon>
        <taxon>Araneoidea</taxon>
        <taxon>Araneidae</taxon>
        <taxon>Araneus</taxon>
    </lineage>
</organism>
<sequence length="480" mass="53944">MTDLSAANSTYLSTPNEEPELNSISFHQSLRFFQDQLILNSKAFPSMSTARVTNNDVIHFTNDDHQVEKQLTLTKKDRLLDENSKPLNNSKIPIPKVDTFLESVRVLRAIQKSQEQRGSSWSLNMSNSETDLMQHSLPSETIMAKDPNIFRSNNGGLPILDDCKINGSDTTSNSEIDLSARSDKSQSFWPSHKIICEENIIDVDNTSVNFTKQKSEDLNEEKKEPKGTSTSIHNNYNTQNTLEKNSRYTNEDTLYEISDSSDYALASTEEAPSEANLLSMTTDSGYNTSISNETANLKNEENFDFTDMSSVTSSNFEDKTSEITNEESKNNEGVKGDILNNRSDSVLDDVFYSDEVTKKFNWSNDKTKSAFEEESKDIEKEICRKNNDQNKDIANNKSDSTQDDLLNISEWANAFSGSNGKTEPQASALDISSFQFMHLRPESTTDTCSSYYLSAEGSPCASLQNDFEQTIHTFENDLSK</sequence>
<evidence type="ECO:0000256" key="1">
    <source>
        <dbReference type="SAM" id="MobiDB-lite"/>
    </source>
</evidence>
<feature type="compositionally biased region" description="Polar residues" evidence="1">
    <location>
        <begin position="227"/>
        <end position="243"/>
    </location>
</feature>
<dbReference type="EMBL" id="BGPR01000283">
    <property type="protein sequence ID" value="GBM10313.1"/>
    <property type="molecule type" value="Genomic_DNA"/>
</dbReference>
<evidence type="ECO:0000313" key="3">
    <source>
        <dbReference type="Proteomes" id="UP000499080"/>
    </source>
</evidence>
<feature type="compositionally biased region" description="Basic and acidic residues" evidence="1">
    <location>
        <begin position="213"/>
        <end position="226"/>
    </location>
</feature>
<feature type="region of interest" description="Disordered" evidence="1">
    <location>
        <begin position="310"/>
        <end position="340"/>
    </location>
</feature>
<accession>A0A4Y2D0X8</accession>
<gene>
    <name evidence="2" type="ORF">AVEN_50024_1</name>
</gene>